<proteinExistence type="predicted"/>
<reference evidence="1" key="2">
    <citation type="journal article" date="2024" name="Plant">
        <title>Genomic evolution and insights into agronomic trait innovations of Sesamum species.</title>
        <authorList>
            <person name="Miao H."/>
            <person name="Wang L."/>
            <person name="Qu L."/>
            <person name="Liu H."/>
            <person name="Sun Y."/>
            <person name="Le M."/>
            <person name="Wang Q."/>
            <person name="Wei S."/>
            <person name="Zheng Y."/>
            <person name="Lin W."/>
            <person name="Duan Y."/>
            <person name="Cao H."/>
            <person name="Xiong S."/>
            <person name="Wang X."/>
            <person name="Wei L."/>
            <person name="Li C."/>
            <person name="Ma Q."/>
            <person name="Ju M."/>
            <person name="Zhao R."/>
            <person name="Li G."/>
            <person name="Mu C."/>
            <person name="Tian Q."/>
            <person name="Mei H."/>
            <person name="Zhang T."/>
            <person name="Gao T."/>
            <person name="Zhang H."/>
        </authorList>
    </citation>
    <scope>NUCLEOTIDE SEQUENCE</scope>
    <source>
        <strain evidence="1">G02</strain>
    </source>
</reference>
<evidence type="ECO:0000313" key="1">
    <source>
        <dbReference type="EMBL" id="KAL0303825.1"/>
    </source>
</evidence>
<comment type="caution">
    <text evidence="1">The sequence shown here is derived from an EMBL/GenBank/DDBJ whole genome shotgun (WGS) entry which is preliminary data.</text>
</comment>
<protein>
    <submittedName>
        <fullName evidence="1">Uncharacterized protein</fullName>
    </submittedName>
</protein>
<sequence>MPSTTTTHLVSDAATLEATTAMMVADVSSFIYRFSSIPDHRHVAVVSLRRSYDTSRCSITSVPPNLCSEGAGTVISDFAFRFYLGFAGSCRQHAAKYDPPPFSPCQSATVSVLSPRLGFIQIYSLQ</sequence>
<name>A0AAW2KAN4_SESRA</name>
<accession>A0AAW2KAN4</accession>
<reference evidence="1" key="1">
    <citation type="submission" date="2020-06" db="EMBL/GenBank/DDBJ databases">
        <authorList>
            <person name="Li T."/>
            <person name="Hu X."/>
            <person name="Zhang T."/>
            <person name="Song X."/>
            <person name="Zhang H."/>
            <person name="Dai N."/>
            <person name="Sheng W."/>
            <person name="Hou X."/>
            <person name="Wei L."/>
        </authorList>
    </citation>
    <scope>NUCLEOTIDE SEQUENCE</scope>
    <source>
        <strain evidence="1">G02</strain>
        <tissue evidence="1">Leaf</tissue>
    </source>
</reference>
<dbReference type="AlphaFoldDB" id="A0AAW2KAN4"/>
<dbReference type="EMBL" id="JACGWJ010000029">
    <property type="protein sequence ID" value="KAL0303825.1"/>
    <property type="molecule type" value="Genomic_DNA"/>
</dbReference>
<gene>
    <name evidence="1" type="ORF">Sradi_6250600</name>
</gene>
<organism evidence="1">
    <name type="scientific">Sesamum radiatum</name>
    <name type="common">Black benniseed</name>
    <dbReference type="NCBI Taxonomy" id="300843"/>
    <lineage>
        <taxon>Eukaryota</taxon>
        <taxon>Viridiplantae</taxon>
        <taxon>Streptophyta</taxon>
        <taxon>Embryophyta</taxon>
        <taxon>Tracheophyta</taxon>
        <taxon>Spermatophyta</taxon>
        <taxon>Magnoliopsida</taxon>
        <taxon>eudicotyledons</taxon>
        <taxon>Gunneridae</taxon>
        <taxon>Pentapetalae</taxon>
        <taxon>asterids</taxon>
        <taxon>lamiids</taxon>
        <taxon>Lamiales</taxon>
        <taxon>Pedaliaceae</taxon>
        <taxon>Sesamum</taxon>
    </lineage>
</organism>